<evidence type="ECO:0000256" key="2">
    <source>
        <dbReference type="ARBA" id="ARBA00093450"/>
    </source>
</evidence>
<dbReference type="InterPro" id="IPR007551">
    <property type="entry name" value="YajQ/Smlt4090-like"/>
</dbReference>
<sequence>MAKDNSFDIVSQVDMAEVVNAINQATKEIGQRFDFKGSQSRIELEDHDIVLVSDDEYKLKSVIDILESKLIKRNVPLKALDYGKIEPAAGGTVRQRVTLQQGIPTEKAREIVKFIKDTKAKVQASINGDMVRVSGKDRDVLQEVIAKLRAHDFGIDMQFTNYRSN</sequence>
<proteinExistence type="inferred from homology"/>
<comment type="function">
    <text evidence="3">Nucleotide-binding protein.</text>
</comment>
<protein>
    <recommendedName>
        <fullName evidence="3">Nucleotide-binding protein J8C06_04685</fullName>
    </recommendedName>
</protein>
<gene>
    <name evidence="4" type="ORF">J8C06_04685</name>
</gene>
<dbReference type="Gene3D" id="3.30.70.860">
    <property type="match status" value="1"/>
</dbReference>
<keyword evidence="5" id="KW-1185">Reference proteome</keyword>
<dbReference type="Gene3D" id="3.30.70.990">
    <property type="entry name" value="YajQ-like, domain 2"/>
    <property type="match status" value="1"/>
</dbReference>
<dbReference type="Pfam" id="PF04461">
    <property type="entry name" value="YajQ"/>
    <property type="match status" value="1"/>
</dbReference>
<dbReference type="HAMAP" id="MF_00632">
    <property type="entry name" value="UPF0234"/>
    <property type="match status" value="1"/>
</dbReference>
<evidence type="ECO:0000256" key="1">
    <source>
        <dbReference type="ARBA" id="ARBA00022741"/>
    </source>
</evidence>
<keyword evidence="1 3" id="KW-0547">Nucleotide-binding</keyword>
<accession>A0ABX8BDL2</accession>
<organism evidence="4 5">
    <name type="scientific">Chloracidobacterium validum</name>
    <dbReference type="NCBI Taxonomy" id="2821543"/>
    <lineage>
        <taxon>Bacteria</taxon>
        <taxon>Pseudomonadati</taxon>
        <taxon>Acidobacteriota</taxon>
        <taxon>Terriglobia</taxon>
        <taxon>Terriglobales</taxon>
        <taxon>Acidobacteriaceae</taxon>
        <taxon>Chloracidobacterium</taxon>
    </lineage>
</organism>
<reference evidence="4 5" key="1">
    <citation type="submission" date="2021-03" db="EMBL/GenBank/DDBJ databases">
        <title>Genomic and phenotypic characterization of Chloracidobacterium isolates provides evidence for multiple species.</title>
        <authorList>
            <person name="Saini M.K."/>
            <person name="Costas A.M.G."/>
            <person name="Tank M."/>
            <person name="Bryant D.A."/>
        </authorList>
    </citation>
    <scope>NUCLEOTIDE SEQUENCE [LARGE SCALE GENOMIC DNA]</scope>
    <source>
        <strain evidence="4 5">BV2-C</strain>
    </source>
</reference>
<evidence type="ECO:0000313" key="4">
    <source>
        <dbReference type="EMBL" id="QUW03733.1"/>
    </source>
</evidence>
<evidence type="ECO:0000313" key="5">
    <source>
        <dbReference type="Proteomes" id="UP000676506"/>
    </source>
</evidence>
<name>A0ABX8BDL2_9BACT</name>
<dbReference type="SUPFAM" id="SSF89963">
    <property type="entry name" value="YajQ-like"/>
    <property type="match status" value="2"/>
</dbReference>
<evidence type="ECO:0000256" key="3">
    <source>
        <dbReference type="HAMAP-Rule" id="MF_00632"/>
    </source>
</evidence>
<dbReference type="NCBIfam" id="NF003819">
    <property type="entry name" value="PRK05412.1"/>
    <property type="match status" value="1"/>
</dbReference>
<comment type="similarity">
    <text evidence="2 3">Belongs to the YajQ family.</text>
</comment>
<dbReference type="EMBL" id="CP072648">
    <property type="protein sequence ID" value="QUW03733.1"/>
    <property type="molecule type" value="Genomic_DNA"/>
</dbReference>
<dbReference type="PANTHER" id="PTHR30476:SF0">
    <property type="entry name" value="UPF0234 PROTEIN YAJQ"/>
    <property type="match status" value="1"/>
</dbReference>
<dbReference type="PANTHER" id="PTHR30476">
    <property type="entry name" value="UPF0234 PROTEIN YAJQ"/>
    <property type="match status" value="1"/>
</dbReference>
<dbReference type="Proteomes" id="UP000676506">
    <property type="component" value="Chromosome 1"/>
</dbReference>
<dbReference type="InterPro" id="IPR035571">
    <property type="entry name" value="UPF0234-like_C"/>
</dbReference>
<dbReference type="InterPro" id="IPR036183">
    <property type="entry name" value="YajQ-like_sf"/>
</dbReference>
<dbReference type="RefSeq" id="WP_211429623.1">
    <property type="nucleotide sequence ID" value="NZ_CP072648.1"/>
</dbReference>
<dbReference type="InterPro" id="IPR035570">
    <property type="entry name" value="UPF0234_N"/>
</dbReference>
<dbReference type="CDD" id="cd11740">
    <property type="entry name" value="YajQ_like"/>
    <property type="match status" value="1"/>
</dbReference>